<reference evidence="1" key="2">
    <citation type="submission" date="2022-10" db="EMBL/GenBank/DDBJ databases">
        <authorList>
            <person name="Kostovova I."/>
            <person name="Moravkova M."/>
            <person name="Pechar R."/>
        </authorList>
    </citation>
    <scope>NUCLEOTIDE SEQUENCE</scope>
    <source>
        <strain evidence="1">M356A</strain>
    </source>
</reference>
<dbReference type="EMBL" id="JAOTGU010000002">
    <property type="protein sequence ID" value="MDB6261343.1"/>
    <property type="molecule type" value="Genomic_DNA"/>
</dbReference>
<gene>
    <name evidence="1" type="ORF">ODV15_01945</name>
</gene>
<proteinExistence type="predicted"/>
<dbReference type="Proteomes" id="UP001143700">
    <property type="component" value="Unassembled WGS sequence"/>
</dbReference>
<sequence>MSSTTVVVNAYKFFNKYFDRILSIGGRLPMDLIPENLSNIKPSNDERFTPDIIQAETIAYCVALAINDCKNEPRKPYKTILIDVYLKELSNIDTMQEVGYEHSRYNVLKRQAMNEFAGRFNVYAIKAGVNLIIELSLA</sequence>
<reference evidence="1" key="1">
    <citation type="journal article" date="2022" name="Microorganisms">
        <title>Antibiotic Susceptibility, Resistance Gene Determinants and Corresponding Genomic Regions in Lactobacillus amylovorus Isolates Derived from Wild Boars and Domestic Pigs.</title>
        <authorList>
            <person name="Moravkova M."/>
            <person name="Kostovova I."/>
            <person name="Kavanova K."/>
            <person name="Pechar R."/>
            <person name="Stanek S."/>
            <person name="Brychta A."/>
            <person name="Zeman M."/>
            <person name="Kubasova T."/>
        </authorList>
    </citation>
    <scope>NUCLEOTIDE SEQUENCE</scope>
    <source>
        <strain evidence="1">M356A</strain>
    </source>
</reference>
<organism evidence="1 2">
    <name type="scientific">Lactobacillus amylovorus</name>
    <dbReference type="NCBI Taxonomy" id="1604"/>
    <lineage>
        <taxon>Bacteria</taxon>
        <taxon>Bacillati</taxon>
        <taxon>Bacillota</taxon>
        <taxon>Bacilli</taxon>
        <taxon>Lactobacillales</taxon>
        <taxon>Lactobacillaceae</taxon>
        <taxon>Lactobacillus</taxon>
    </lineage>
</organism>
<accession>A0A9X3W726</accession>
<dbReference type="AlphaFoldDB" id="A0A9X3W726"/>
<protein>
    <recommendedName>
        <fullName evidence="3">ArpU family transcriptional regulator</fullName>
    </recommendedName>
</protein>
<evidence type="ECO:0000313" key="1">
    <source>
        <dbReference type="EMBL" id="MDB6261343.1"/>
    </source>
</evidence>
<dbReference type="RefSeq" id="WP_271869540.1">
    <property type="nucleotide sequence ID" value="NZ_JAOTGU010000002.1"/>
</dbReference>
<evidence type="ECO:0000313" key="2">
    <source>
        <dbReference type="Proteomes" id="UP001143700"/>
    </source>
</evidence>
<name>A0A9X3W726_LACAM</name>
<evidence type="ECO:0008006" key="3">
    <source>
        <dbReference type="Google" id="ProtNLM"/>
    </source>
</evidence>
<comment type="caution">
    <text evidence="1">The sequence shown here is derived from an EMBL/GenBank/DDBJ whole genome shotgun (WGS) entry which is preliminary data.</text>
</comment>